<sequence>MYQLYRDRPLLVLFMVLANIALSAWCVYLDPVINNDGITYLAIAKLMLNGEWSHAFDYYSWPYYSAFIAGLAKTFHLGIESAAYLLNTLLITSLTLAFVCIVGELSHNNRRVIIIAMVVILFFPSITKYRSFIIRDFGYLSCYLWSLFFIFRFCSTLNKGHLIGWLAFAGLSCLFRFEGIAFLLIAPYFLLLFSTERVPHRRVLLWVLSVVIVSLCGVLMTWYVNDKYAAMIEVAQNSGKDIHNVLDLFLANTKNQLGGEQLTLANYAGVFAANVGIVGYELVRRMAVFFFIFAVYAYWKNIGFNNRFVKRIWIVYVATNFLVLVCFSVYNNFLVSRYTMATALTLLILAPFVIDRLIGSFSTTSLAKRAAVVLVLGLLAAVSLEGLNVSTKKIHIKEAAAWLKTEFPNDDSYFSNDRLMVYYAKDDVMANMMTNYSNVHLRALMDSNQLRQYKYVALSVNPKSKLEDDFRQTLAYQYGRPIKIFKGVEGRAVYIFKTSRD</sequence>
<gene>
    <name evidence="9" type="ORF">DFR28_105229</name>
</gene>
<reference evidence="9 10" key="1">
    <citation type="submission" date="2018-06" db="EMBL/GenBank/DDBJ databases">
        <title>Genomic Encyclopedia of Type Strains, Phase IV (KMG-IV): sequencing the most valuable type-strain genomes for metagenomic binning, comparative biology and taxonomic classification.</title>
        <authorList>
            <person name="Goeker M."/>
        </authorList>
    </citation>
    <scope>NUCLEOTIDE SEQUENCE [LARGE SCALE GENOMIC DNA]</scope>
    <source>
        <strain evidence="9 10">DSM 24032</strain>
    </source>
</reference>
<dbReference type="InParanoid" id="A0A395JM79"/>
<evidence type="ECO:0000256" key="1">
    <source>
        <dbReference type="ARBA" id="ARBA00004651"/>
    </source>
</evidence>
<dbReference type="InterPro" id="IPR050297">
    <property type="entry name" value="LipidA_mod_glycosyltrf_83"/>
</dbReference>
<dbReference type="GO" id="GO:0009103">
    <property type="term" value="P:lipopolysaccharide biosynthetic process"/>
    <property type="evidence" value="ECO:0007669"/>
    <property type="project" value="UniProtKB-ARBA"/>
</dbReference>
<keyword evidence="2" id="KW-1003">Cell membrane</keyword>
<keyword evidence="7 8" id="KW-0472">Membrane</keyword>
<keyword evidence="5 8" id="KW-0812">Transmembrane</keyword>
<dbReference type="EMBL" id="QNRT01000005">
    <property type="protein sequence ID" value="RBP48890.1"/>
    <property type="molecule type" value="Genomic_DNA"/>
</dbReference>
<keyword evidence="4" id="KW-0808">Transferase</keyword>
<feature type="transmembrane region" description="Helical" evidence="8">
    <location>
        <begin position="86"/>
        <end position="106"/>
    </location>
</feature>
<evidence type="ECO:0000256" key="5">
    <source>
        <dbReference type="ARBA" id="ARBA00022692"/>
    </source>
</evidence>
<dbReference type="GO" id="GO:0016763">
    <property type="term" value="F:pentosyltransferase activity"/>
    <property type="evidence" value="ECO:0007669"/>
    <property type="project" value="TreeGrafter"/>
</dbReference>
<keyword evidence="3" id="KW-0328">Glycosyltransferase</keyword>
<evidence type="ECO:0000256" key="7">
    <source>
        <dbReference type="ARBA" id="ARBA00023136"/>
    </source>
</evidence>
<keyword evidence="10" id="KW-1185">Reference proteome</keyword>
<dbReference type="Proteomes" id="UP000253083">
    <property type="component" value="Unassembled WGS sequence"/>
</dbReference>
<feature type="transmembrane region" description="Helical" evidence="8">
    <location>
        <begin position="336"/>
        <end position="354"/>
    </location>
</feature>
<comment type="subcellular location">
    <subcellularLocation>
        <location evidence="1">Cell membrane</location>
        <topology evidence="1">Multi-pass membrane protein</topology>
    </subcellularLocation>
</comment>
<evidence type="ECO:0000313" key="9">
    <source>
        <dbReference type="EMBL" id="RBP48890.1"/>
    </source>
</evidence>
<organism evidence="9 10">
    <name type="scientific">Arenicella xantha</name>
    <dbReference type="NCBI Taxonomy" id="644221"/>
    <lineage>
        <taxon>Bacteria</taxon>
        <taxon>Pseudomonadati</taxon>
        <taxon>Pseudomonadota</taxon>
        <taxon>Gammaproteobacteria</taxon>
        <taxon>Arenicellales</taxon>
        <taxon>Arenicellaceae</taxon>
        <taxon>Arenicella</taxon>
    </lineage>
</organism>
<evidence type="ECO:0008006" key="11">
    <source>
        <dbReference type="Google" id="ProtNLM"/>
    </source>
</evidence>
<feature type="transmembrane region" description="Helical" evidence="8">
    <location>
        <begin position="165"/>
        <end position="191"/>
    </location>
</feature>
<evidence type="ECO:0000256" key="2">
    <source>
        <dbReference type="ARBA" id="ARBA00022475"/>
    </source>
</evidence>
<proteinExistence type="predicted"/>
<feature type="transmembrane region" description="Helical" evidence="8">
    <location>
        <begin position="282"/>
        <end position="299"/>
    </location>
</feature>
<feature type="transmembrane region" description="Helical" evidence="8">
    <location>
        <begin position="112"/>
        <end position="129"/>
    </location>
</feature>
<dbReference type="PANTHER" id="PTHR33908">
    <property type="entry name" value="MANNOSYLTRANSFERASE YKCB-RELATED"/>
    <property type="match status" value="1"/>
</dbReference>
<dbReference type="PANTHER" id="PTHR33908:SF11">
    <property type="entry name" value="MEMBRANE PROTEIN"/>
    <property type="match status" value="1"/>
</dbReference>
<accession>A0A395JM79</accession>
<feature type="transmembrane region" description="Helical" evidence="8">
    <location>
        <begin position="203"/>
        <end position="224"/>
    </location>
</feature>
<evidence type="ECO:0000256" key="4">
    <source>
        <dbReference type="ARBA" id="ARBA00022679"/>
    </source>
</evidence>
<evidence type="ECO:0000256" key="8">
    <source>
        <dbReference type="SAM" id="Phobius"/>
    </source>
</evidence>
<dbReference type="GO" id="GO:0005886">
    <property type="term" value="C:plasma membrane"/>
    <property type="evidence" value="ECO:0007669"/>
    <property type="project" value="UniProtKB-SubCell"/>
</dbReference>
<evidence type="ECO:0000256" key="3">
    <source>
        <dbReference type="ARBA" id="ARBA00022676"/>
    </source>
</evidence>
<comment type="caution">
    <text evidence="9">The sequence shown here is derived from an EMBL/GenBank/DDBJ whole genome shotgun (WGS) entry which is preliminary data.</text>
</comment>
<name>A0A395JM79_9GAMM</name>
<dbReference type="RefSeq" id="WP_113955482.1">
    <property type="nucleotide sequence ID" value="NZ_QNRT01000005.1"/>
</dbReference>
<dbReference type="AlphaFoldDB" id="A0A395JM79"/>
<keyword evidence="6 8" id="KW-1133">Transmembrane helix</keyword>
<protein>
    <recommendedName>
        <fullName evidence="11">Dolichyl-phosphate-mannose-protein mannosyltransferase</fullName>
    </recommendedName>
</protein>
<evidence type="ECO:0000313" key="10">
    <source>
        <dbReference type="Proteomes" id="UP000253083"/>
    </source>
</evidence>
<feature type="transmembrane region" description="Helical" evidence="8">
    <location>
        <begin position="311"/>
        <end position="330"/>
    </location>
</feature>
<dbReference type="OrthoDB" id="7057633at2"/>
<evidence type="ECO:0000256" key="6">
    <source>
        <dbReference type="ARBA" id="ARBA00022989"/>
    </source>
</evidence>